<dbReference type="Proteomes" id="UP000663829">
    <property type="component" value="Unassembled WGS sequence"/>
</dbReference>
<accession>A0A813WCG3</accession>
<dbReference type="EMBL" id="CAJNOQ010000897">
    <property type="protein sequence ID" value="CAF0849345.1"/>
    <property type="molecule type" value="Genomic_DNA"/>
</dbReference>
<dbReference type="OrthoDB" id="10000717at2759"/>
<keyword evidence="3" id="KW-1185">Reference proteome</keyword>
<reference evidence="1" key="1">
    <citation type="submission" date="2021-02" db="EMBL/GenBank/DDBJ databases">
        <authorList>
            <person name="Nowell W R."/>
        </authorList>
    </citation>
    <scope>NUCLEOTIDE SEQUENCE</scope>
</reference>
<name>A0A813WCG3_9BILA</name>
<protein>
    <recommendedName>
        <fullName evidence="4">Nudix hydrolase domain-containing protein</fullName>
    </recommendedName>
</protein>
<dbReference type="InterPro" id="IPR015797">
    <property type="entry name" value="NUDIX_hydrolase-like_dom_sf"/>
</dbReference>
<comment type="caution">
    <text evidence="1">The sequence shown here is derived from an EMBL/GenBank/DDBJ whole genome shotgun (WGS) entry which is preliminary data.</text>
</comment>
<dbReference type="Gene3D" id="3.90.79.10">
    <property type="entry name" value="Nucleoside Triphosphate Pyrophosphohydrolase"/>
    <property type="match status" value="1"/>
</dbReference>
<evidence type="ECO:0000313" key="1">
    <source>
        <dbReference type="EMBL" id="CAF0849345.1"/>
    </source>
</evidence>
<proteinExistence type="predicted"/>
<evidence type="ECO:0000313" key="2">
    <source>
        <dbReference type="EMBL" id="CAF3636973.1"/>
    </source>
</evidence>
<sequence>MPDMQLIFADQTIPRCLQKSLFLAGPSPREKDVHDWRRDALEFLQQAQYDDLTVFIPVPKERFYLKHENDPSWTYDNQIEWECRCRQIADAIVFWIPRDIQGGMPAYTTNIEFGEDLHSGKIFYGRPDNAEKCRYLDKRFEEIKQPVFTTLKSLLKYAVEQLGNGAYRENGEVFVPFFIWNSLQFQSWYTNLKQAGNRLDEAKLVHHVKFRPGYDSIFCFILSVNIWVELEQRHKSDEFIFARKDISTIVAYYRDVDDHDEIKLILVKEFRSPVNNHIGFVYELPGGSSMTAGDNDPQMTAKHEMEEETGLTVDDISRFQYVGQRQLVATLCSHQAQVYKLELNHHEYQKLLVYAQDKNVTFGVNEDSEKTYIEVVSLSNIKNTPLDFSMLGMIYQALY</sequence>
<dbReference type="InterPro" id="IPR039470">
    <property type="entry name" value="Nuc_deoxyri_tr2"/>
</dbReference>
<dbReference type="SUPFAM" id="SSF55811">
    <property type="entry name" value="Nudix"/>
    <property type="match status" value="1"/>
</dbReference>
<organism evidence="1 3">
    <name type="scientific">Didymodactylos carnosus</name>
    <dbReference type="NCBI Taxonomy" id="1234261"/>
    <lineage>
        <taxon>Eukaryota</taxon>
        <taxon>Metazoa</taxon>
        <taxon>Spiralia</taxon>
        <taxon>Gnathifera</taxon>
        <taxon>Rotifera</taxon>
        <taxon>Eurotatoria</taxon>
        <taxon>Bdelloidea</taxon>
        <taxon>Philodinida</taxon>
        <taxon>Philodinidae</taxon>
        <taxon>Didymodactylos</taxon>
    </lineage>
</organism>
<dbReference type="Gene3D" id="3.40.50.450">
    <property type="match status" value="1"/>
</dbReference>
<dbReference type="Proteomes" id="UP000681722">
    <property type="component" value="Unassembled WGS sequence"/>
</dbReference>
<evidence type="ECO:0008006" key="4">
    <source>
        <dbReference type="Google" id="ProtNLM"/>
    </source>
</evidence>
<gene>
    <name evidence="1" type="ORF">GPM918_LOCUS5987</name>
    <name evidence="2" type="ORF">SRO942_LOCUS5987</name>
</gene>
<dbReference type="AlphaFoldDB" id="A0A813WCG3"/>
<evidence type="ECO:0000313" key="3">
    <source>
        <dbReference type="Proteomes" id="UP000663829"/>
    </source>
</evidence>
<dbReference type="EMBL" id="CAJOBC010000897">
    <property type="protein sequence ID" value="CAF3636973.1"/>
    <property type="molecule type" value="Genomic_DNA"/>
</dbReference>
<dbReference type="Pfam" id="PF15891">
    <property type="entry name" value="Nuc_deoxyri_tr2"/>
    <property type="match status" value="1"/>
</dbReference>